<dbReference type="OMA" id="DHIPNIC"/>
<evidence type="ECO:0000313" key="4">
    <source>
        <dbReference type="RefSeq" id="XP_019051474.1"/>
    </source>
</evidence>
<evidence type="ECO:0000256" key="1">
    <source>
        <dbReference type="SAM" id="Phobius"/>
    </source>
</evidence>
<dbReference type="RefSeq" id="XP_019051474.1">
    <property type="nucleotide sequence ID" value="XM_019195929.1"/>
</dbReference>
<keyword evidence="1" id="KW-0812">Transmembrane</keyword>
<evidence type="ECO:0000313" key="3">
    <source>
        <dbReference type="Proteomes" id="UP000189703"/>
    </source>
</evidence>
<dbReference type="AlphaFoldDB" id="A0A1U8PY54"/>
<keyword evidence="3" id="KW-1185">Reference proteome</keyword>
<evidence type="ECO:0000256" key="2">
    <source>
        <dbReference type="SAM" id="SignalP"/>
    </source>
</evidence>
<dbReference type="Proteomes" id="UP000189703">
    <property type="component" value="Unplaced"/>
</dbReference>
<name>A0A1U8PY54_NELNU</name>
<dbReference type="OrthoDB" id="1870516at2759"/>
<feature type="transmembrane region" description="Helical" evidence="1">
    <location>
        <begin position="237"/>
        <end position="259"/>
    </location>
</feature>
<protein>
    <submittedName>
        <fullName evidence="4">Uncharacterized protein LOC104586941 isoform X1</fullName>
    </submittedName>
</protein>
<keyword evidence="1" id="KW-1133">Transmembrane helix</keyword>
<gene>
    <name evidence="4" type="primary">LOC104586941</name>
</gene>
<proteinExistence type="predicted"/>
<sequence>METFKKTNPLHLLLLNLTLSILCAAQPIPTSFCGKIRIQAPFTLLKSVESSSPVNRMLLCRSHKVYFRTSLGFFPISSIDYRARTLTISHSSCTSSLHYVSPSLLSAGFPSPPQPNSLLLFNCFNRTKSFSPFLRNCTHLHDCGPYPKQEPQGISSCLFVHDSEKLEMGFDPKDLGCSHYNRVYRDTSTEGFQLGTRVSFDIPDHVPNICSECTKPKGNCGVGLRCICHPKQCKDKVFSGGISTNPSLLSIIIMVVLFMSC</sequence>
<feature type="chain" id="PRO_5010526039" evidence="2">
    <location>
        <begin position="26"/>
        <end position="261"/>
    </location>
</feature>
<dbReference type="GeneID" id="104586941"/>
<keyword evidence="1" id="KW-0472">Membrane</keyword>
<dbReference type="InParanoid" id="A0A1U8PY54"/>
<feature type="signal peptide" evidence="2">
    <location>
        <begin position="1"/>
        <end position="25"/>
    </location>
</feature>
<organism evidence="3 4">
    <name type="scientific">Nelumbo nucifera</name>
    <name type="common">Sacred lotus</name>
    <dbReference type="NCBI Taxonomy" id="4432"/>
    <lineage>
        <taxon>Eukaryota</taxon>
        <taxon>Viridiplantae</taxon>
        <taxon>Streptophyta</taxon>
        <taxon>Embryophyta</taxon>
        <taxon>Tracheophyta</taxon>
        <taxon>Spermatophyta</taxon>
        <taxon>Magnoliopsida</taxon>
        <taxon>Proteales</taxon>
        <taxon>Nelumbonaceae</taxon>
        <taxon>Nelumbo</taxon>
    </lineage>
</organism>
<dbReference type="PANTHER" id="PTHR33355">
    <property type="entry name" value="WALL-ASSOCIATED RECEPTOR KINASE CARBOXY-TERMINAL PROTEIN-RELATED"/>
    <property type="match status" value="1"/>
</dbReference>
<dbReference type="PANTHER" id="PTHR33355:SF11">
    <property type="entry name" value="WALL-ASSOCIATED RECEPTOR KINASE GALACTURONAN-BINDING DOMAIN-CONTAINING PROTEIN"/>
    <property type="match status" value="1"/>
</dbReference>
<reference evidence="4" key="1">
    <citation type="submission" date="2025-08" db="UniProtKB">
        <authorList>
            <consortium name="RefSeq"/>
        </authorList>
    </citation>
    <scope>IDENTIFICATION</scope>
</reference>
<keyword evidence="2" id="KW-0732">Signal</keyword>
<accession>A0A1U8PY54</accession>